<feature type="transmembrane region" description="Helical" evidence="1">
    <location>
        <begin position="6"/>
        <end position="22"/>
    </location>
</feature>
<gene>
    <name evidence="2" type="ORF">ML536_02850</name>
</gene>
<organism evidence="2 3">
    <name type="scientific">Paradevosia shaoguanensis</name>
    <dbReference type="NCBI Taxonomy" id="1335043"/>
    <lineage>
        <taxon>Bacteria</taxon>
        <taxon>Pseudomonadati</taxon>
        <taxon>Pseudomonadota</taxon>
        <taxon>Alphaproteobacteria</taxon>
        <taxon>Hyphomicrobiales</taxon>
        <taxon>Devosiaceae</taxon>
        <taxon>Paradevosia</taxon>
    </lineage>
</organism>
<proteinExistence type="predicted"/>
<reference evidence="2" key="1">
    <citation type="submission" date="2022-03" db="EMBL/GenBank/DDBJ databases">
        <title>The complete genome sequence of a Methyloterrigena soli.</title>
        <authorList>
            <person name="Zi Z."/>
        </authorList>
    </citation>
    <scope>NUCLEOTIDE SEQUENCE</scope>
    <source>
        <strain evidence="2">M48</strain>
    </source>
</reference>
<evidence type="ECO:0000256" key="1">
    <source>
        <dbReference type="SAM" id="Phobius"/>
    </source>
</evidence>
<comment type="caution">
    <text evidence="2">The sequence shown here is derived from an EMBL/GenBank/DDBJ whole genome shotgun (WGS) entry which is preliminary data.</text>
</comment>
<keyword evidence="1" id="KW-1133">Transmembrane helix</keyword>
<keyword evidence="1" id="KW-0472">Membrane</keyword>
<protein>
    <submittedName>
        <fullName evidence="2">Uncharacterized protein</fullName>
    </submittedName>
</protein>
<dbReference type="RefSeq" id="WP_035028094.1">
    <property type="nucleotide sequence ID" value="NZ_CP068983.1"/>
</dbReference>
<name>A0AA41UC03_9HYPH</name>
<keyword evidence="3" id="KW-1185">Reference proteome</keyword>
<evidence type="ECO:0000313" key="3">
    <source>
        <dbReference type="Proteomes" id="UP001156140"/>
    </source>
</evidence>
<dbReference type="Proteomes" id="UP001156140">
    <property type="component" value="Unassembled WGS sequence"/>
</dbReference>
<sequence>MTAVILRVLIYVVIAGAVYFGIRKIWRDWKQQFRDIDREQHKRDLREREQPDVITLRRDGDGVFRANGDKGDDRGPRA</sequence>
<keyword evidence="1" id="KW-0812">Transmembrane</keyword>
<accession>A0AA41UC03</accession>
<dbReference type="EMBL" id="JALAZD010000001">
    <property type="protein sequence ID" value="MCI0125759.1"/>
    <property type="molecule type" value="Genomic_DNA"/>
</dbReference>
<evidence type="ECO:0000313" key="2">
    <source>
        <dbReference type="EMBL" id="MCI0125759.1"/>
    </source>
</evidence>
<dbReference type="AlphaFoldDB" id="A0AA41UC03"/>